<dbReference type="GO" id="GO:0003723">
    <property type="term" value="F:RNA binding"/>
    <property type="evidence" value="ECO:0000318"/>
    <property type="project" value="GO_Central"/>
</dbReference>
<dbReference type="GeneID" id="5889313"/>
<feature type="compositionally biased region" description="Basic residues" evidence="2">
    <location>
        <begin position="688"/>
        <end position="697"/>
    </location>
</feature>
<feature type="region of interest" description="Disordered" evidence="2">
    <location>
        <begin position="677"/>
        <end position="697"/>
    </location>
</feature>
<gene>
    <name evidence="3" type="ORF">MONBRDRAFT_36078</name>
</gene>
<accession>A9USY7</accession>
<evidence type="ECO:0008006" key="5">
    <source>
        <dbReference type="Google" id="ProtNLM"/>
    </source>
</evidence>
<name>A9USY7_MONBE</name>
<dbReference type="PANTHER" id="PTHR13102:SF0">
    <property type="entry name" value="NUCLEOLAR PROTEIN 9"/>
    <property type="match status" value="1"/>
</dbReference>
<dbReference type="OMA" id="HHLVRNF"/>
<protein>
    <recommendedName>
        <fullName evidence="5">Pumilio domain-containing protein NOP9</fullName>
    </recommendedName>
</protein>
<dbReference type="InterPro" id="IPR016024">
    <property type="entry name" value="ARM-type_fold"/>
</dbReference>
<organism evidence="3 4">
    <name type="scientific">Monosiga brevicollis</name>
    <name type="common">Choanoflagellate</name>
    <dbReference type="NCBI Taxonomy" id="81824"/>
    <lineage>
        <taxon>Eukaryota</taxon>
        <taxon>Choanoflagellata</taxon>
        <taxon>Craspedida</taxon>
        <taxon>Salpingoecidae</taxon>
        <taxon>Monosiga</taxon>
    </lineage>
</organism>
<dbReference type="GO" id="GO:0000056">
    <property type="term" value="P:ribosomal small subunit export from nucleus"/>
    <property type="evidence" value="ECO:0000318"/>
    <property type="project" value="GO_Central"/>
</dbReference>
<dbReference type="Gene3D" id="1.25.10.10">
    <property type="entry name" value="Leucine-rich Repeat Variant"/>
    <property type="match status" value="2"/>
</dbReference>
<evidence type="ECO:0000313" key="3">
    <source>
        <dbReference type="EMBL" id="EDQ91150.1"/>
    </source>
</evidence>
<dbReference type="Proteomes" id="UP000001357">
    <property type="component" value="Unassembled WGS sequence"/>
</dbReference>
<dbReference type="eggNOG" id="KOG2188">
    <property type="taxonomic scope" value="Eukaryota"/>
</dbReference>
<dbReference type="InterPro" id="IPR040000">
    <property type="entry name" value="NOP9"/>
</dbReference>
<evidence type="ECO:0000256" key="1">
    <source>
        <dbReference type="ARBA" id="ARBA00022737"/>
    </source>
</evidence>
<dbReference type="EMBL" id="CH991545">
    <property type="protein sequence ID" value="EDQ91150.1"/>
    <property type="molecule type" value="Genomic_DNA"/>
</dbReference>
<reference evidence="3 4" key="1">
    <citation type="journal article" date="2008" name="Nature">
        <title>The genome of the choanoflagellate Monosiga brevicollis and the origin of metazoans.</title>
        <authorList>
            <consortium name="JGI Sequencing"/>
            <person name="King N."/>
            <person name="Westbrook M.J."/>
            <person name="Young S.L."/>
            <person name="Kuo A."/>
            <person name="Abedin M."/>
            <person name="Chapman J."/>
            <person name="Fairclough S."/>
            <person name="Hellsten U."/>
            <person name="Isogai Y."/>
            <person name="Letunic I."/>
            <person name="Marr M."/>
            <person name="Pincus D."/>
            <person name="Putnam N."/>
            <person name="Rokas A."/>
            <person name="Wright K.J."/>
            <person name="Zuzow R."/>
            <person name="Dirks W."/>
            <person name="Good M."/>
            <person name="Goodstein D."/>
            <person name="Lemons D."/>
            <person name="Li W."/>
            <person name="Lyons J.B."/>
            <person name="Morris A."/>
            <person name="Nichols S."/>
            <person name="Richter D.J."/>
            <person name="Salamov A."/>
            <person name="Bork P."/>
            <person name="Lim W.A."/>
            <person name="Manning G."/>
            <person name="Miller W.T."/>
            <person name="McGinnis W."/>
            <person name="Shapiro H."/>
            <person name="Tjian R."/>
            <person name="Grigoriev I.V."/>
            <person name="Rokhsar D."/>
        </authorList>
    </citation>
    <scope>NUCLEOTIDE SEQUENCE [LARGE SCALE GENOMIC DNA]</scope>
    <source>
        <strain evidence="4">MX1 / ATCC 50154</strain>
    </source>
</reference>
<dbReference type="InterPro" id="IPR011989">
    <property type="entry name" value="ARM-like"/>
</dbReference>
<feature type="compositionally biased region" description="Basic residues" evidence="2">
    <location>
        <begin position="646"/>
        <end position="655"/>
    </location>
</feature>
<feature type="compositionally biased region" description="Basic residues" evidence="2">
    <location>
        <begin position="616"/>
        <end position="629"/>
    </location>
</feature>
<dbReference type="GO" id="GO:0000447">
    <property type="term" value="P:endonucleolytic cleavage in ITS1 to separate SSU-rRNA from 5.8S rRNA and LSU-rRNA from tricistronic rRNA transcript (SSU-rRNA, 5.8S rRNA, LSU-rRNA)"/>
    <property type="evidence" value="ECO:0000318"/>
    <property type="project" value="GO_Central"/>
</dbReference>
<dbReference type="GO" id="GO:0000480">
    <property type="term" value="P:endonucleolytic cleavage in 5'-ETS of tricistronic rRNA transcript (SSU-rRNA, 5.8S rRNA, LSU-rRNA)"/>
    <property type="evidence" value="ECO:0000318"/>
    <property type="project" value="GO_Central"/>
</dbReference>
<dbReference type="GO" id="GO:0030686">
    <property type="term" value="C:90S preribosome"/>
    <property type="evidence" value="ECO:0000318"/>
    <property type="project" value="GO_Central"/>
</dbReference>
<keyword evidence="4" id="KW-1185">Reference proteome</keyword>
<dbReference type="InterPro" id="IPR001313">
    <property type="entry name" value="Pumilio_RNA-bd_rpt"/>
</dbReference>
<dbReference type="RefSeq" id="XP_001743572.1">
    <property type="nucleotide sequence ID" value="XM_001743520.1"/>
</dbReference>
<dbReference type="SUPFAM" id="SSF48371">
    <property type="entry name" value="ARM repeat"/>
    <property type="match status" value="2"/>
</dbReference>
<feature type="region of interest" description="Disordered" evidence="2">
    <location>
        <begin position="608"/>
        <end position="664"/>
    </location>
</feature>
<dbReference type="PANTHER" id="PTHR13102">
    <property type="entry name" value="NUCLEOLAR PROTEIN 9"/>
    <property type="match status" value="1"/>
</dbReference>
<dbReference type="AlphaFoldDB" id="A9USY7"/>
<dbReference type="GO" id="GO:0005730">
    <property type="term" value="C:nucleolus"/>
    <property type="evidence" value="ECO:0000318"/>
    <property type="project" value="GO_Central"/>
</dbReference>
<sequence length="697" mass="76483">MADAVVDETRQEMLQYFQRVEGMLDANDFPSTEQLQLFLTNVVEEIKGKEKRLACDLHCSRVLEKLIAKSAPSAVHELTKGLQGDLLELCNHRYGSHVVQALYGALHKYDGGFEDYARMAPEETDEAVDGAGDHPPPLGELDEELHQENVEAYEAFRAIMLQLGAHLMENLQQTWEDTYASHVFRSHVCCLSGMELPKKLRAKSSQGYRVAFNQLDETAIEPPGLPVDELPAVYGKQLATLVAQLKTEAETLNHYIYHTTASACLQALVLATFRVVRKKAHKLISALLHSFGEDSPLDTAVTNSTASRILDVALQYGNEKHRHTIFEACFKGELLERATHNVANFVLQRCLAVAEREDVKLILVELGPNLEDILAEGKTAVIAYMLAAAARVGVQEMELMQHLAAAFHFDWESNVQDTAACLLSVSTLERWQELAADDKGLAVSTRFNRMGSELVQAVSKLSARANQPLLRSLASWDAALLADMAQHRTGSFALQAVLQSPAVLDSDKLPLVKALSAHVVAVACDKFGSHVVDAAWNAAPIKVKQSMAASLAGAEDKLQASPQGRFVLRNCRISAFKRNAEDWQLMMESNARKAKMFASIIDDEDTGTPLVESTQARKKKQRESRKGKRATSDNTAGASTEASSSIKHKKSKRSKRDPEAAVEGADDLSFLAEALAATKGDQGGAGKSTKRSKRKND</sequence>
<dbReference type="FunCoup" id="A9USY7">
    <property type="interactions" value="984"/>
</dbReference>
<dbReference type="GO" id="GO:0000472">
    <property type="term" value="P:endonucleolytic cleavage to generate mature 5'-end of SSU-rRNA from (SSU-rRNA, 5.8S rRNA, LSU-rRNA)"/>
    <property type="evidence" value="ECO:0000318"/>
    <property type="project" value="GO_Central"/>
</dbReference>
<dbReference type="KEGG" id="mbr:MONBRDRAFT_36078"/>
<dbReference type="Pfam" id="PF22493">
    <property type="entry name" value="PUF_NOP9"/>
    <property type="match status" value="1"/>
</dbReference>
<dbReference type="STRING" id="81824.A9USY7"/>
<dbReference type="InParanoid" id="A9USY7"/>
<evidence type="ECO:0000256" key="2">
    <source>
        <dbReference type="SAM" id="MobiDB-lite"/>
    </source>
</evidence>
<dbReference type="GO" id="GO:0030688">
    <property type="term" value="C:preribosome, small subunit precursor"/>
    <property type="evidence" value="ECO:0000318"/>
    <property type="project" value="GO_Central"/>
</dbReference>
<dbReference type="SMART" id="SM00025">
    <property type="entry name" value="Pumilio"/>
    <property type="match status" value="5"/>
</dbReference>
<keyword evidence="1" id="KW-0677">Repeat</keyword>
<feature type="compositionally biased region" description="Polar residues" evidence="2">
    <location>
        <begin position="632"/>
        <end position="642"/>
    </location>
</feature>
<evidence type="ECO:0000313" key="4">
    <source>
        <dbReference type="Proteomes" id="UP000001357"/>
    </source>
</evidence>
<proteinExistence type="predicted"/>